<evidence type="ECO:0000256" key="1">
    <source>
        <dbReference type="SAM" id="Phobius"/>
    </source>
</evidence>
<sequence length="327" mass="34966">MSETRMSENTHSVAIGAFIVGALLIAVTTAIFIFGSGIGSSRERVVMVFDGSVKGLSVGAPVALRGVQIGQVTNIHLILDSDNVDLIMIVEADLDANNIQYRGNGPEELTEELIARGLRAQLNTQSLLTGLLYVQLDFHPDSPLQLPDIDSPHTQIPTIPTELQKLSRQIEDIDFAQVASDLREIAAGLKTVVTNDKFQALPDDMQATFRSVAALSEELRTAVGQSGPRLASVLDEASGTLGALNTELPRVATLVEQNLAVVEDAMRAFEGAMSGVDSLVAADSPTTYELNKALRELALAGRALQLLAKTLEEQPEALLRGKSEDAQ</sequence>
<dbReference type="EMBL" id="JAFKCZ010000015">
    <property type="protein sequence ID" value="MBN7798456.1"/>
    <property type="molecule type" value="Genomic_DNA"/>
</dbReference>
<dbReference type="Proteomes" id="UP000664303">
    <property type="component" value="Unassembled WGS sequence"/>
</dbReference>
<comment type="caution">
    <text evidence="3">The sequence shown here is derived from an EMBL/GenBank/DDBJ whole genome shotgun (WGS) entry which is preliminary data.</text>
</comment>
<dbReference type="AlphaFoldDB" id="A0A939DHW0"/>
<reference evidence="3" key="1">
    <citation type="submission" date="2021-02" db="EMBL/GenBank/DDBJ databases">
        <title>PHA producing bacteria isolated from coastal sediment in Guangdong, Shenzhen.</title>
        <authorList>
            <person name="Zheng W."/>
            <person name="Yu S."/>
            <person name="Huang Y."/>
        </authorList>
    </citation>
    <scope>NUCLEOTIDE SEQUENCE</scope>
    <source>
        <strain evidence="3">TN14-10</strain>
    </source>
</reference>
<organism evidence="3 4">
    <name type="scientific">Parahaliea mediterranea</name>
    <dbReference type="NCBI Taxonomy" id="651086"/>
    <lineage>
        <taxon>Bacteria</taxon>
        <taxon>Pseudomonadati</taxon>
        <taxon>Pseudomonadota</taxon>
        <taxon>Gammaproteobacteria</taxon>
        <taxon>Cellvibrionales</taxon>
        <taxon>Halieaceae</taxon>
        <taxon>Parahaliea</taxon>
    </lineage>
</organism>
<keyword evidence="4" id="KW-1185">Reference proteome</keyword>
<keyword evidence="1" id="KW-0472">Membrane</keyword>
<evidence type="ECO:0000259" key="2">
    <source>
        <dbReference type="Pfam" id="PF02470"/>
    </source>
</evidence>
<keyword evidence="1" id="KW-0812">Transmembrane</keyword>
<accession>A0A939DHW0</accession>
<feature type="domain" description="Mce/MlaD" evidence="2">
    <location>
        <begin position="44"/>
        <end position="138"/>
    </location>
</feature>
<feature type="transmembrane region" description="Helical" evidence="1">
    <location>
        <begin position="12"/>
        <end position="34"/>
    </location>
</feature>
<evidence type="ECO:0000313" key="4">
    <source>
        <dbReference type="Proteomes" id="UP000664303"/>
    </source>
</evidence>
<dbReference type="RefSeq" id="WP_206561905.1">
    <property type="nucleotide sequence ID" value="NZ_JAFKCZ010000015.1"/>
</dbReference>
<proteinExistence type="predicted"/>
<dbReference type="PANTHER" id="PTHR33371:SF4">
    <property type="entry name" value="INTERMEMBRANE PHOSPHOLIPID TRANSPORT SYSTEM BINDING PROTEIN MLAD"/>
    <property type="match status" value="1"/>
</dbReference>
<gene>
    <name evidence="3" type="ORF">JYP50_17780</name>
</gene>
<name>A0A939DHW0_9GAMM</name>
<protein>
    <submittedName>
        <fullName evidence="3">MCE family protein</fullName>
    </submittedName>
</protein>
<dbReference type="Pfam" id="PF02470">
    <property type="entry name" value="MlaD"/>
    <property type="match status" value="1"/>
</dbReference>
<dbReference type="InterPro" id="IPR052336">
    <property type="entry name" value="MlaD_Phospholipid_Transporter"/>
</dbReference>
<dbReference type="PANTHER" id="PTHR33371">
    <property type="entry name" value="INTERMEMBRANE PHOSPHOLIPID TRANSPORT SYSTEM BINDING PROTEIN MLAD-RELATED"/>
    <property type="match status" value="1"/>
</dbReference>
<dbReference type="InterPro" id="IPR003399">
    <property type="entry name" value="Mce/MlaD"/>
</dbReference>
<keyword evidence="1" id="KW-1133">Transmembrane helix</keyword>
<evidence type="ECO:0000313" key="3">
    <source>
        <dbReference type="EMBL" id="MBN7798456.1"/>
    </source>
</evidence>